<dbReference type="FunFam" id="3.90.550.10:FF:000003">
    <property type="entry name" value="2-C-methyl-D-erythritol 4-phosphate cytidylyltransferase"/>
    <property type="match status" value="1"/>
</dbReference>
<accession>A0A484H8X9</accession>
<dbReference type="NCBIfam" id="TIGR00453">
    <property type="entry name" value="ispD"/>
    <property type="match status" value="1"/>
</dbReference>
<gene>
    <name evidence="13" type="ORF">RIEGSTA812A_PEG_111</name>
</gene>
<keyword evidence="7 13" id="KW-0548">Nucleotidyltransferase</keyword>
<dbReference type="InterPro" id="IPR026596">
    <property type="entry name" value="IspD/F"/>
</dbReference>
<dbReference type="EC" id="2.7.7.60" evidence="13"/>
<dbReference type="AlphaFoldDB" id="A0A484H8X9"/>
<evidence type="ECO:0000256" key="11">
    <source>
        <dbReference type="ARBA" id="ARBA00023268"/>
    </source>
</evidence>
<dbReference type="InterPro" id="IPR020555">
    <property type="entry name" value="MECDP_synthase_CS"/>
</dbReference>
<evidence type="ECO:0000256" key="3">
    <source>
        <dbReference type="ARBA" id="ARBA00004709"/>
    </source>
</evidence>
<comment type="cofactor">
    <cofactor evidence="2">
        <name>a divalent metal cation</name>
        <dbReference type="ChEBI" id="CHEBI:60240"/>
    </cofactor>
</comment>
<dbReference type="HAMAP" id="MF_00108">
    <property type="entry name" value="IspD"/>
    <property type="match status" value="1"/>
</dbReference>
<dbReference type="CDD" id="cd00554">
    <property type="entry name" value="MECDP_synthase"/>
    <property type="match status" value="1"/>
</dbReference>
<dbReference type="PROSITE" id="PS01295">
    <property type="entry name" value="ISPD"/>
    <property type="match status" value="1"/>
</dbReference>
<dbReference type="GO" id="GO:0050518">
    <property type="term" value="F:2-C-methyl-D-erythritol 4-phosphate cytidylyltransferase activity"/>
    <property type="evidence" value="ECO:0007669"/>
    <property type="project" value="UniProtKB-EC"/>
</dbReference>
<dbReference type="GO" id="GO:0046872">
    <property type="term" value="F:metal ion binding"/>
    <property type="evidence" value="ECO:0007669"/>
    <property type="project" value="UniProtKB-KW"/>
</dbReference>
<keyword evidence="11" id="KW-0511">Multifunctional enzyme</keyword>
<dbReference type="InterPro" id="IPR036571">
    <property type="entry name" value="MECDP_synthase_sf"/>
</dbReference>
<dbReference type="EC" id="4.6.1.12" evidence="13"/>
<dbReference type="HAMAP" id="MF_01520">
    <property type="entry name" value="IspDF"/>
    <property type="match status" value="1"/>
</dbReference>
<dbReference type="CDD" id="cd02516">
    <property type="entry name" value="CDP-ME_synthetase"/>
    <property type="match status" value="1"/>
</dbReference>
<dbReference type="SUPFAM" id="SSF69765">
    <property type="entry name" value="IpsF-like"/>
    <property type="match status" value="1"/>
</dbReference>
<dbReference type="GO" id="GO:0008685">
    <property type="term" value="F:2-C-methyl-D-erythritol 2,4-cyclodiphosphate synthase activity"/>
    <property type="evidence" value="ECO:0007669"/>
    <property type="project" value="UniProtKB-EC"/>
</dbReference>
<dbReference type="InterPro" id="IPR003526">
    <property type="entry name" value="MECDP_synthase"/>
</dbReference>
<protein>
    <submittedName>
        <fullName evidence="13">2-C-methyl-D-erythritol 4-phosphate cytidylyltransferase / 2-C-methyl-D- erythritol 2,4-cyclodiphosphate synthase</fullName>
        <ecNumber evidence="13">2.7.7.60</ecNumber>
        <ecNumber evidence="13">4.6.1.12</ecNumber>
    </submittedName>
</protein>
<dbReference type="EMBL" id="LR026963">
    <property type="protein sequence ID" value="VBB68638.1"/>
    <property type="molecule type" value="Genomic_DNA"/>
</dbReference>
<evidence type="ECO:0000256" key="5">
    <source>
        <dbReference type="ARBA" id="ARBA00009789"/>
    </source>
</evidence>
<dbReference type="GO" id="GO:0016114">
    <property type="term" value="P:terpenoid biosynthetic process"/>
    <property type="evidence" value="ECO:0007669"/>
    <property type="project" value="InterPro"/>
</dbReference>
<evidence type="ECO:0000256" key="1">
    <source>
        <dbReference type="ARBA" id="ARBA00000200"/>
    </source>
</evidence>
<dbReference type="Gene3D" id="3.30.1330.50">
    <property type="entry name" value="2-C-methyl-D-erythritol 2,4-cyclodiphosphate synthase"/>
    <property type="match status" value="1"/>
</dbReference>
<keyword evidence="6 13" id="KW-0808">Transferase</keyword>
<keyword evidence="10 13" id="KW-0456">Lyase</keyword>
<proteinExistence type="inferred from homology"/>
<dbReference type="HAMAP" id="MF_00107">
    <property type="entry name" value="IspF"/>
    <property type="match status" value="1"/>
</dbReference>
<evidence type="ECO:0000256" key="7">
    <source>
        <dbReference type="ARBA" id="ARBA00022695"/>
    </source>
</evidence>
<evidence type="ECO:0000259" key="12">
    <source>
        <dbReference type="Pfam" id="PF02542"/>
    </source>
</evidence>
<evidence type="ECO:0000256" key="2">
    <source>
        <dbReference type="ARBA" id="ARBA00001968"/>
    </source>
</evidence>
<evidence type="ECO:0000256" key="10">
    <source>
        <dbReference type="ARBA" id="ARBA00023239"/>
    </source>
</evidence>
<feature type="domain" description="2-C-methyl-D-erythritol 2,4-cyclodiphosphate synthase" evidence="12">
    <location>
        <begin position="232"/>
        <end position="385"/>
    </location>
</feature>
<dbReference type="Gene3D" id="3.90.550.10">
    <property type="entry name" value="Spore Coat Polysaccharide Biosynthesis Protein SpsA, Chain A"/>
    <property type="match status" value="1"/>
</dbReference>
<dbReference type="InterPro" id="IPR001228">
    <property type="entry name" value="IspD"/>
</dbReference>
<comment type="pathway">
    <text evidence="4">Isoprenoid biosynthesis; isopentenyl diphosphate biosynthesis via DXP pathway; isopentenyl diphosphate from 1-deoxy-D-xylulose 5-phosphate: step 2/6.</text>
</comment>
<sequence length="389" mass="41290">MSTRVALIMAAGRGCRFGDETPKQYLELGGRPVLRHALATFAAHVGIDAVQAVIHSDDRELYESAALGLKLLEPVIGGPTRQESVRLGLESLESSASYDQVLIHDGARPFVDANTITRVIMALAESPGAIAALPVHDTIKLAAVNGPVSYIATTVERIGLWQAQTPQGFRFADILTAHRAAASHVLTDDAAVAEQAGLLVQLVEGSQNNFKITTAADLRRARRRYDVPAEVRMGSGFDVHAFGLAGRAIGLCGVQVPHDRILVGHSDADVALHALTDALLGAVAAGDIGQHFPESEQQWQGVASVLFVRHAASLVRALGGEVMAVDITIFCEHPKVGPHRLAMVTRLAEILDIACERVSVKATTTEGLGFTGRHEGIAAHAIATVRIQP</sequence>
<evidence type="ECO:0000256" key="6">
    <source>
        <dbReference type="ARBA" id="ARBA00022679"/>
    </source>
</evidence>
<comment type="catalytic activity">
    <reaction evidence="1">
        <text>4-CDP-2-C-methyl-D-erythritol 2-phosphate = 2-C-methyl-D-erythritol 2,4-cyclic diphosphate + CMP</text>
        <dbReference type="Rhea" id="RHEA:23864"/>
        <dbReference type="ChEBI" id="CHEBI:57919"/>
        <dbReference type="ChEBI" id="CHEBI:58483"/>
        <dbReference type="ChEBI" id="CHEBI:60377"/>
        <dbReference type="EC" id="4.6.1.12"/>
    </reaction>
</comment>
<dbReference type="Pfam" id="PF01128">
    <property type="entry name" value="IspD"/>
    <property type="match status" value="1"/>
</dbReference>
<dbReference type="InterPro" id="IPR029044">
    <property type="entry name" value="Nucleotide-diphossugar_trans"/>
</dbReference>
<dbReference type="InterPro" id="IPR034683">
    <property type="entry name" value="IspD/TarI"/>
</dbReference>
<dbReference type="NCBIfam" id="NF006899">
    <property type="entry name" value="PRK09382.1"/>
    <property type="match status" value="1"/>
</dbReference>
<dbReference type="PROSITE" id="PS01350">
    <property type="entry name" value="ISPF"/>
    <property type="match status" value="1"/>
</dbReference>
<comment type="pathway">
    <text evidence="3">Isoprenoid biosynthesis; isopentenyl diphosphate biosynthesis via DXP pathway; isopentenyl diphosphate from 1-deoxy-D-xylulose 5-phosphate: step 4/6.</text>
</comment>
<dbReference type="InterPro" id="IPR018294">
    <property type="entry name" value="ISPD_synthase_CS"/>
</dbReference>
<dbReference type="SUPFAM" id="SSF53448">
    <property type="entry name" value="Nucleotide-diphospho-sugar transferases"/>
    <property type="match status" value="1"/>
</dbReference>
<dbReference type="UniPathway" id="UPA00056">
    <property type="reaction ID" value="UER00093"/>
</dbReference>
<organism evidence="13">
    <name type="scientific">invertebrate metagenome</name>
    <dbReference type="NCBI Taxonomy" id="1711999"/>
    <lineage>
        <taxon>unclassified sequences</taxon>
        <taxon>metagenomes</taxon>
        <taxon>organismal metagenomes</taxon>
    </lineage>
</organism>
<dbReference type="GO" id="GO:0019288">
    <property type="term" value="P:isopentenyl diphosphate biosynthetic process, methylerythritol 4-phosphate pathway"/>
    <property type="evidence" value="ECO:0007669"/>
    <property type="project" value="UniProtKB-UniPathway"/>
</dbReference>
<evidence type="ECO:0000256" key="9">
    <source>
        <dbReference type="ARBA" id="ARBA00023229"/>
    </source>
</evidence>
<evidence type="ECO:0000256" key="4">
    <source>
        <dbReference type="ARBA" id="ARBA00004787"/>
    </source>
</evidence>
<reference evidence="13" key="1">
    <citation type="submission" date="2018-10" db="EMBL/GenBank/DDBJ databases">
        <authorList>
            <person name="Gruber-Vodicka H."/>
            <person name="Jaeckle O."/>
        </authorList>
    </citation>
    <scope>NUCLEOTIDE SEQUENCE</scope>
</reference>
<dbReference type="NCBIfam" id="TIGR00151">
    <property type="entry name" value="ispF"/>
    <property type="match status" value="1"/>
</dbReference>
<dbReference type="PANTHER" id="PTHR43181:SF1">
    <property type="entry name" value="2-C-METHYL-D-ERYTHRITOL 2,4-CYCLODIPHOSPHATE SYNTHASE, CHLOROPLASTIC"/>
    <property type="match status" value="1"/>
</dbReference>
<name>A0A484H8X9_9ZZZZ</name>
<keyword evidence="8" id="KW-0479">Metal-binding</keyword>
<evidence type="ECO:0000313" key="13">
    <source>
        <dbReference type="EMBL" id="VBB68638.1"/>
    </source>
</evidence>
<comment type="similarity">
    <text evidence="5">Belongs to the IspD/TarI cytidylyltransferase family. IspD subfamily.</text>
</comment>
<evidence type="ECO:0000256" key="8">
    <source>
        <dbReference type="ARBA" id="ARBA00022723"/>
    </source>
</evidence>
<dbReference type="PANTHER" id="PTHR43181">
    <property type="entry name" value="2-C-METHYL-D-ERYTHRITOL 2,4-CYCLODIPHOSPHATE SYNTHASE, CHLOROPLASTIC"/>
    <property type="match status" value="1"/>
</dbReference>
<dbReference type="Pfam" id="PF02542">
    <property type="entry name" value="YgbB"/>
    <property type="match status" value="1"/>
</dbReference>
<keyword evidence="9" id="KW-0414">Isoprene biosynthesis</keyword>